<feature type="domain" description="DNA2/NAM7 helicase-like C-terminal" evidence="7">
    <location>
        <begin position="261"/>
        <end position="457"/>
    </location>
</feature>
<reference evidence="8" key="1">
    <citation type="journal article" date="2023" name="Nat. Commun.">
        <title>Diploid and tetraploid genomes of Acorus and the evolution of monocots.</title>
        <authorList>
            <person name="Ma L."/>
            <person name="Liu K.W."/>
            <person name="Li Z."/>
            <person name="Hsiao Y.Y."/>
            <person name="Qi Y."/>
            <person name="Fu T."/>
            <person name="Tang G.D."/>
            <person name="Zhang D."/>
            <person name="Sun W.H."/>
            <person name="Liu D.K."/>
            <person name="Li Y."/>
            <person name="Chen G.Z."/>
            <person name="Liu X.D."/>
            <person name="Liao X.Y."/>
            <person name="Jiang Y.T."/>
            <person name="Yu X."/>
            <person name="Hao Y."/>
            <person name="Huang J."/>
            <person name="Zhao X.W."/>
            <person name="Ke S."/>
            <person name="Chen Y.Y."/>
            <person name="Wu W.L."/>
            <person name="Hsu J.L."/>
            <person name="Lin Y.F."/>
            <person name="Huang M.D."/>
            <person name="Li C.Y."/>
            <person name="Huang L."/>
            <person name="Wang Z.W."/>
            <person name="Zhao X."/>
            <person name="Zhong W.Y."/>
            <person name="Peng D.H."/>
            <person name="Ahmad S."/>
            <person name="Lan S."/>
            <person name="Zhang J.S."/>
            <person name="Tsai W.C."/>
            <person name="Van de Peer Y."/>
            <person name="Liu Z.J."/>
        </authorList>
    </citation>
    <scope>NUCLEOTIDE SEQUENCE</scope>
    <source>
        <strain evidence="8">SCP</strain>
    </source>
</reference>
<dbReference type="FunFam" id="3.40.50.300:FF:000326">
    <property type="entry name" value="P-loop containing nucleoside triphosphate hydrolase"/>
    <property type="match status" value="1"/>
</dbReference>
<proteinExistence type="predicted"/>
<dbReference type="GO" id="GO:0016787">
    <property type="term" value="F:hydrolase activity"/>
    <property type="evidence" value="ECO:0007669"/>
    <property type="project" value="UniProtKB-KW"/>
</dbReference>
<dbReference type="InterPro" id="IPR041677">
    <property type="entry name" value="DNA2/NAM7_AAA_11"/>
</dbReference>
<feature type="region of interest" description="Disordered" evidence="5">
    <location>
        <begin position="522"/>
        <end position="556"/>
    </location>
</feature>
<dbReference type="AlphaFoldDB" id="A0AAV9ACU1"/>
<evidence type="ECO:0000259" key="7">
    <source>
        <dbReference type="Pfam" id="PF13087"/>
    </source>
</evidence>
<evidence type="ECO:0000256" key="5">
    <source>
        <dbReference type="SAM" id="MobiDB-lite"/>
    </source>
</evidence>
<dbReference type="PANTHER" id="PTHR10887:SF515">
    <property type="entry name" value="P-LOOP CONTAINING NUCLEOSIDE TRIPHOSPHATE HYDROLASES SUPERFAMILY PROTEIN"/>
    <property type="match status" value="1"/>
</dbReference>
<evidence type="ECO:0000259" key="6">
    <source>
        <dbReference type="Pfam" id="PF13086"/>
    </source>
</evidence>
<reference evidence="8" key="2">
    <citation type="submission" date="2023-06" db="EMBL/GenBank/DDBJ databases">
        <authorList>
            <person name="Ma L."/>
            <person name="Liu K.-W."/>
            <person name="Li Z."/>
            <person name="Hsiao Y.-Y."/>
            <person name="Qi Y."/>
            <person name="Fu T."/>
            <person name="Tang G."/>
            <person name="Zhang D."/>
            <person name="Sun W.-H."/>
            <person name="Liu D.-K."/>
            <person name="Li Y."/>
            <person name="Chen G.-Z."/>
            <person name="Liu X.-D."/>
            <person name="Liao X.-Y."/>
            <person name="Jiang Y.-T."/>
            <person name="Yu X."/>
            <person name="Hao Y."/>
            <person name="Huang J."/>
            <person name="Zhao X.-W."/>
            <person name="Ke S."/>
            <person name="Chen Y.-Y."/>
            <person name="Wu W.-L."/>
            <person name="Hsu J.-L."/>
            <person name="Lin Y.-F."/>
            <person name="Huang M.-D."/>
            <person name="Li C.-Y."/>
            <person name="Huang L."/>
            <person name="Wang Z.-W."/>
            <person name="Zhao X."/>
            <person name="Zhong W.-Y."/>
            <person name="Peng D.-H."/>
            <person name="Ahmad S."/>
            <person name="Lan S."/>
            <person name="Zhang J.-S."/>
            <person name="Tsai W.-C."/>
            <person name="Van De Peer Y."/>
            <person name="Liu Z.-J."/>
        </authorList>
    </citation>
    <scope>NUCLEOTIDE SEQUENCE</scope>
    <source>
        <strain evidence="8">SCP</strain>
        <tissue evidence="8">Leaves</tissue>
    </source>
</reference>
<name>A0AAV9ACU1_ACOGR</name>
<comment type="caution">
    <text evidence="8">The sequence shown here is derived from an EMBL/GenBank/DDBJ whole genome shotgun (WGS) entry which is preliminary data.</text>
</comment>
<dbReference type="PANTHER" id="PTHR10887">
    <property type="entry name" value="DNA2/NAM7 HELICASE FAMILY"/>
    <property type="match status" value="1"/>
</dbReference>
<dbReference type="InterPro" id="IPR027417">
    <property type="entry name" value="P-loop_NTPase"/>
</dbReference>
<organism evidence="8 9">
    <name type="scientific">Acorus gramineus</name>
    <name type="common">Dwarf sweet flag</name>
    <dbReference type="NCBI Taxonomy" id="55184"/>
    <lineage>
        <taxon>Eukaryota</taxon>
        <taxon>Viridiplantae</taxon>
        <taxon>Streptophyta</taxon>
        <taxon>Embryophyta</taxon>
        <taxon>Tracheophyta</taxon>
        <taxon>Spermatophyta</taxon>
        <taxon>Magnoliopsida</taxon>
        <taxon>Liliopsida</taxon>
        <taxon>Acoraceae</taxon>
        <taxon>Acorus</taxon>
    </lineage>
</organism>
<dbReference type="InterPro" id="IPR041679">
    <property type="entry name" value="DNA2/NAM7-like_C"/>
</dbReference>
<protein>
    <submittedName>
        <fullName evidence="8">Uncharacterized protein</fullName>
    </submittedName>
</protein>
<dbReference type="CDD" id="cd18808">
    <property type="entry name" value="SF1_C_Upf1"/>
    <property type="match status" value="1"/>
</dbReference>
<accession>A0AAV9ACU1</accession>
<keyword evidence="3" id="KW-0347">Helicase</keyword>
<dbReference type="SUPFAM" id="SSF52540">
    <property type="entry name" value="P-loop containing nucleoside triphosphate hydrolases"/>
    <property type="match status" value="1"/>
</dbReference>
<dbReference type="GO" id="GO:0004386">
    <property type="term" value="F:helicase activity"/>
    <property type="evidence" value="ECO:0007669"/>
    <property type="project" value="UniProtKB-KW"/>
</dbReference>
<gene>
    <name evidence="8" type="ORF">QJS04_geneDACA019593</name>
</gene>
<dbReference type="InterPro" id="IPR045055">
    <property type="entry name" value="DNA2/NAM7-like"/>
</dbReference>
<dbReference type="Pfam" id="PF13087">
    <property type="entry name" value="AAA_12"/>
    <property type="match status" value="1"/>
</dbReference>
<evidence type="ECO:0000256" key="3">
    <source>
        <dbReference type="ARBA" id="ARBA00022806"/>
    </source>
</evidence>
<dbReference type="GO" id="GO:0005694">
    <property type="term" value="C:chromosome"/>
    <property type="evidence" value="ECO:0007669"/>
    <property type="project" value="UniProtKB-ARBA"/>
</dbReference>
<evidence type="ECO:0000256" key="4">
    <source>
        <dbReference type="ARBA" id="ARBA00022840"/>
    </source>
</evidence>
<feature type="domain" description="DNA2/NAM7 helicase helicase" evidence="6">
    <location>
        <begin position="180"/>
        <end position="252"/>
    </location>
</feature>
<evidence type="ECO:0000256" key="2">
    <source>
        <dbReference type="ARBA" id="ARBA00022801"/>
    </source>
</evidence>
<dbReference type="EMBL" id="JAUJYN010000010">
    <property type="protein sequence ID" value="KAK1262049.1"/>
    <property type="molecule type" value="Genomic_DNA"/>
</dbReference>
<evidence type="ECO:0000313" key="9">
    <source>
        <dbReference type="Proteomes" id="UP001179952"/>
    </source>
</evidence>
<keyword evidence="2" id="KW-0378">Hydrolase</keyword>
<dbReference type="GO" id="GO:0005524">
    <property type="term" value="F:ATP binding"/>
    <property type="evidence" value="ECO:0007669"/>
    <property type="project" value="UniProtKB-KW"/>
</dbReference>
<keyword evidence="9" id="KW-1185">Reference proteome</keyword>
<keyword evidence="4" id="KW-0067">ATP-binding</keyword>
<dbReference type="Gene3D" id="3.40.50.300">
    <property type="entry name" value="P-loop containing nucleotide triphosphate hydrolases"/>
    <property type="match status" value="2"/>
</dbReference>
<keyword evidence="1" id="KW-0547">Nucleotide-binding</keyword>
<evidence type="ECO:0000256" key="1">
    <source>
        <dbReference type="ARBA" id="ARBA00022741"/>
    </source>
</evidence>
<dbReference type="Proteomes" id="UP001179952">
    <property type="component" value="Unassembled WGS sequence"/>
</dbReference>
<dbReference type="Pfam" id="PF13086">
    <property type="entry name" value="AAA_11"/>
    <property type="match status" value="1"/>
</dbReference>
<evidence type="ECO:0000313" key="8">
    <source>
        <dbReference type="EMBL" id="KAK1262049.1"/>
    </source>
</evidence>
<sequence length="579" mass="65808">MEINDYVEDVFLENRAEKLLVCFAPLTGWRHRLVSVIDLLEGGVSQYRIYLENEKEKDGEEEIEYLTFESYVRQRFRVLSESLIECLEILWTHMPSVSILDVDFKNIETACNLLRSLDQWLQTSILSENVLVKLFSLSEVHISTFESVKALEFIECLSVLNGLLATLNLPTTIYKLGIIDYCLERAILIFSTVCSSFKLHQVEFVEPLELLVIDEAAQLKECEALIPLQLSGVQHAILIGDECQLPAMVQSKVCEQANFGISLFERLSSLGHMKHLLNVQYRMHPSISRFPNAMFYDNKISDGPNVIHKSYERRYLDGRRMYGTYSFINVKHGREVFDQWGRSRKNMAEVAVVLNIIKILSKASATTRRPLTVGVISPYKAQVVALQDKLGKTYKNQRYFTVKVKSVDGFQGSEEDVIIISTVRSSNHGSIGFLKNPRRTNVALTRARHCLWVLGNEPTLSRSRSIWGKLVKDAKDQGCFYNVDDERLSNAIKQSDGSPSFTRTERKEAFTAKVKAKVAVLDSPKKPSRSKNSLKQLDLDMKCESSKSWRAKKPQKANSMVEELSDFMASSLNLSALDG</sequence>
<feature type="compositionally biased region" description="Basic and acidic residues" evidence="5">
    <location>
        <begin position="537"/>
        <end position="547"/>
    </location>
</feature>
<dbReference type="InterPro" id="IPR047187">
    <property type="entry name" value="SF1_C_Upf1"/>
</dbReference>